<comment type="caution">
    <text evidence="1">The sequence shown here is derived from an EMBL/GenBank/DDBJ whole genome shotgun (WGS) entry which is preliminary data.</text>
</comment>
<protein>
    <submittedName>
        <fullName evidence="1">Uncharacterized protein</fullName>
    </submittedName>
</protein>
<dbReference type="PATRIC" id="fig|43658.5.peg.4326"/>
<keyword evidence="2" id="KW-1185">Reference proteome</keyword>
<proteinExistence type="predicted"/>
<dbReference type="Proteomes" id="UP000033452">
    <property type="component" value="Unassembled WGS sequence"/>
</dbReference>
<evidence type="ECO:0000313" key="1">
    <source>
        <dbReference type="EMBL" id="KJZ06095.1"/>
    </source>
</evidence>
<dbReference type="EMBL" id="JXYA01000056">
    <property type="protein sequence ID" value="KJZ06095.1"/>
    <property type="molecule type" value="Genomic_DNA"/>
</dbReference>
<gene>
    <name evidence="1" type="ORF">TW77_20480</name>
</gene>
<reference evidence="1 2" key="1">
    <citation type="journal article" date="2015" name="BMC Genomics">
        <title>Genome mining reveals unlocked bioactive potential of marine Gram-negative bacteria.</title>
        <authorList>
            <person name="Machado H."/>
            <person name="Sonnenschein E.C."/>
            <person name="Melchiorsen J."/>
            <person name="Gram L."/>
        </authorList>
    </citation>
    <scope>NUCLEOTIDE SEQUENCE [LARGE SCALE GENOMIC DNA]</scope>
    <source>
        <strain evidence="1 2">S2471</strain>
    </source>
</reference>
<dbReference type="RefSeq" id="WP_046006833.1">
    <property type="nucleotide sequence ID" value="NZ_JXYA01000056.1"/>
</dbReference>
<evidence type="ECO:0000313" key="2">
    <source>
        <dbReference type="Proteomes" id="UP000033452"/>
    </source>
</evidence>
<dbReference type="OrthoDB" id="7052531at2"/>
<sequence length="1498" mass="174396">MRGESSGSSQKEEVTHQFPSFLFPIHEDSEFPKTISRFFVGRSSLRIDLLGALEQSEELGACYLVGGYRGVGKSQLVEKVLADYKSKVESHAGPVEHKDHNNTECKVEEAAGNSNEDEQDKAKSKLKEVVFATRQFISNIPKISIKIYNNHFKQFYTDVLSDHKRVIKLNVNLSDSKVLHFRGVMMDCISLMYDRVLSEQSYCARFSTRFMAVNFWQKVTSLILFLLCIPSILLFRVPNIASRINWFSKCKNLLMQADYEQELEMSSSLKSGMSNVANKAKYKRRRLSDRQVENKMLELLKIEKKRSTFVFVFDELDKLGDKNTEQPEGTKRDLIEDFLGRMKSILTCGYCRFIFIGDREIVDNYHSESGSKNALYEGVFDQIFYVPSLLSDYSDRRPNVLHSMVFEYTMNVLFGSKNMEGFYDKAGFSKPNHDTVISRSDEIQNKYIRWVFGWEEQGGKKKEIEGDDLIVYKNYQFILNRFIRFLTIHSWGNYRRLTVLLHQFLEQSTKENYKRHNKQSSVQHPKLNIENGRLKYLHLDKKEISRILLAANAYEMVSWEMEAKLGGNDDKLLISTINSVVDLFKFHELPFSGSYLDRTYEGIDIHAEPHLKNAIKDVIEHVNYSFIRKVRRGLFEYRFFNHHEEEIKYISKSVGAKASNYTFGLSSYDKVIQIYEAQRQWLDRSGIETSLQARADVDVILGDINTWERSYDKASSHYSNAEHLLKKVLREPKGETWRHDGGPSFSSHYMLIRVLLKKGLISEVRRNYMLAWRYYREALNVSCQSLGMPYRSTELKVIFKKLFKDGDIRHREVLVLSMLSLNSLSLKTNQTPRIEMEEVKRSLTWSNVNVGQGKYNGSLYLKSVDPDVIYQTLLVHYYSNNFVGVRDGVGEFVKKLIEENNGFSNCKKIEGIDFTTCLILLTWLQSNFIIKINDIVGEYVDGLTQRKGDYHDKNDWKEEFSERWDSYIEKIYSIIFPQCSEELIDGSVSFSDFLYKQSVCYQDLDSSKDSSVEGCFSMFSYVKMYYLIAESLIERGFKVRASYVYLNFIVTYIGVMEILPWNGCSERINKLKDEYKKKYRFYDWLTEIFKLHAKATQVHDEGLYHHQRDMWEEKSEPKDGFAQKLQNRINSKQLTAWHQSHAKNTNIIMNLWYAQALGKLTGVHQEEAGTAHLRQGKEEGSTDTYACWDTSDISDRIRTLNNCIDSIEVDRVLPQYQKNLALLYWLKGRRNLHLHLSKDNKYTELPVSLLDSIQYLYMAIEKSEQLIGCGSIDSWPPRSLVLHNLLEALCESAKFYNCIVAKAKELVSNNLSDELSNCGGMGIGSFEGYIEKQKEYFASQDNANPYELIINDMQLDILNQVRSDFFITEVGSGSANKERITQFIHNTNIKKIRFKLIKSLETMLNARVPRNFLDIRSVNILLKNTSRDLESITTRYSSFYHQLLQGKYFLYDDFKDPQFKIEWMFLHIIKNSGKINREKAYGFNVKGNDGQELSEYFS</sequence>
<accession>A0A0F4QFQ8</accession>
<name>A0A0F4QFQ8_9GAMM</name>
<organism evidence="1 2">
    <name type="scientific">Pseudoalteromonas rubra</name>
    <dbReference type="NCBI Taxonomy" id="43658"/>
    <lineage>
        <taxon>Bacteria</taxon>
        <taxon>Pseudomonadati</taxon>
        <taxon>Pseudomonadota</taxon>
        <taxon>Gammaproteobacteria</taxon>
        <taxon>Alteromonadales</taxon>
        <taxon>Pseudoalteromonadaceae</taxon>
        <taxon>Pseudoalteromonas</taxon>
    </lineage>
</organism>